<dbReference type="EMBL" id="QJPH01000471">
    <property type="protein sequence ID" value="PZN72950.1"/>
    <property type="molecule type" value="Genomic_DNA"/>
</dbReference>
<organism evidence="5 6">
    <name type="scientific">Candidatus Methylumidiphilus alinenensis</name>
    <dbReference type="NCBI Taxonomy" id="2202197"/>
    <lineage>
        <taxon>Bacteria</taxon>
        <taxon>Pseudomonadati</taxon>
        <taxon>Pseudomonadota</taxon>
        <taxon>Gammaproteobacteria</taxon>
        <taxon>Methylococcales</taxon>
        <taxon>Candidatus Methylumidiphilus</taxon>
    </lineage>
</organism>
<dbReference type="Gene3D" id="1.10.287.1120">
    <property type="entry name" value="Bipartite methylase S protein"/>
    <property type="match status" value="1"/>
</dbReference>
<proteinExistence type="inferred from homology"/>
<dbReference type="AlphaFoldDB" id="A0A2W4SBL9"/>
<dbReference type="InterPro" id="IPR044946">
    <property type="entry name" value="Restrct_endonuc_typeI_TRD_sf"/>
</dbReference>
<evidence type="ECO:0000259" key="4">
    <source>
        <dbReference type="Pfam" id="PF01420"/>
    </source>
</evidence>
<dbReference type="GO" id="GO:0003677">
    <property type="term" value="F:DNA binding"/>
    <property type="evidence" value="ECO:0007669"/>
    <property type="project" value="UniProtKB-KW"/>
</dbReference>
<gene>
    <name evidence="5" type="ORF">DM484_23525</name>
</gene>
<dbReference type="Proteomes" id="UP000249396">
    <property type="component" value="Unassembled WGS sequence"/>
</dbReference>
<evidence type="ECO:0000256" key="1">
    <source>
        <dbReference type="ARBA" id="ARBA00010923"/>
    </source>
</evidence>
<dbReference type="Pfam" id="PF01420">
    <property type="entry name" value="Methylase_S"/>
    <property type="match status" value="1"/>
</dbReference>
<keyword evidence="3" id="KW-0238">DNA-binding</keyword>
<dbReference type="PANTHER" id="PTHR30408:SF12">
    <property type="entry name" value="TYPE I RESTRICTION ENZYME MJAVIII SPECIFICITY SUBUNIT"/>
    <property type="match status" value="1"/>
</dbReference>
<evidence type="ECO:0000256" key="3">
    <source>
        <dbReference type="ARBA" id="ARBA00023125"/>
    </source>
</evidence>
<dbReference type="SUPFAM" id="SSF116734">
    <property type="entry name" value="DNA methylase specificity domain"/>
    <property type="match status" value="1"/>
</dbReference>
<evidence type="ECO:0000256" key="2">
    <source>
        <dbReference type="ARBA" id="ARBA00022747"/>
    </source>
</evidence>
<evidence type="ECO:0000313" key="5">
    <source>
        <dbReference type="EMBL" id="PZN72950.1"/>
    </source>
</evidence>
<comment type="caution">
    <text evidence="5">The sequence shown here is derived from an EMBL/GenBank/DDBJ whole genome shotgun (WGS) entry which is preliminary data.</text>
</comment>
<dbReference type="Gene3D" id="3.90.220.20">
    <property type="entry name" value="DNA methylase specificity domains"/>
    <property type="match status" value="2"/>
</dbReference>
<sequence length="296" mass="33682">MMSANENNPLAPWLSQLPYEWGCNRLDYVANVLFSNVDKHTLDDETPVRLCNYVDVYKKNLITNSIDFMEATAEPREISKFQIKQGDVLATKDSETSDDIAIPALVAEELPGVLCGYHLALIRPRSRRISGAFLYWLHESKPFRAQYEAKAVGVTRFGLSQHTFRELLIPLPSIQEQQRITEFLNASCAAIDAAVAAKRKQLETLDALANAIIHHTVTQGLNPTVEMKPSYLDWLAEVPAHWCVQQIKRKCVLVRGQFTHRPRNSPSALRWRIPICPNRRHLSRQKIHPDLLANPQ</sequence>
<dbReference type="PANTHER" id="PTHR30408">
    <property type="entry name" value="TYPE-1 RESTRICTION ENZYME ECOKI SPECIFICITY PROTEIN"/>
    <property type="match status" value="1"/>
</dbReference>
<reference evidence="5 6" key="1">
    <citation type="journal article" date="2018" name="Aquat. Microb. Ecol.">
        <title>Gammaproteobacterial methanotrophs dominate.</title>
        <authorList>
            <person name="Rissanen A.J."/>
            <person name="Saarenheimo J."/>
            <person name="Tiirola M."/>
            <person name="Peura S."/>
            <person name="Aalto S.L."/>
            <person name="Karvinen A."/>
            <person name="Nykanen H."/>
        </authorList>
    </citation>
    <scope>NUCLEOTIDE SEQUENCE [LARGE SCALE GENOMIC DNA]</scope>
    <source>
        <strain evidence="5">AMbin10</strain>
    </source>
</reference>
<protein>
    <recommendedName>
        <fullName evidence="4">Type I restriction modification DNA specificity domain-containing protein</fullName>
    </recommendedName>
</protein>
<evidence type="ECO:0000313" key="6">
    <source>
        <dbReference type="Proteomes" id="UP000249396"/>
    </source>
</evidence>
<name>A0A2W4SBL9_9GAMM</name>
<accession>A0A2W4SBL9</accession>
<keyword evidence="2" id="KW-0680">Restriction system</keyword>
<dbReference type="GO" id="GO:0009307">
    <property type="term" value="P:DNA restriction-modification system"/>
    <property type="evidence" value="ECO:0007669"/>
    <property type="project" value="UniProtKB-KW"/>
</dbReference>
<dbReference type="InterPro" id="IPR052021">
    <property type="entry name" value="Type-I_RS_S_subunit"/>
</dbReference>
<dbReference type="InterPro" id="IPR000055">
    <property type="entry name" value="Restrct_endonuc_typeI_TRD"/>
</dbReference>
<comment type="similarity">
    <text evidence="1">Belongs to the type-I restriction system S methylase family.</text>
</comment>
<feature type="domain" description="Type I restriction modification DNA specificity" evidence="4">
    <location>
        <begin position="74"/>
        <end position="189"/>
    </location>
</feature>